<reference evidence="3" key="1">
    <citation type="journal article" date="2019" name="Int. J. Syst. Evol. Microbiol.">
        <title>The Global Catalogue of Microorganisms (GCM) 10K type strain sequencing project: providing services to taxonomists for standard genome sequencing and annotation.</title>
        <authorList>
            <consortium name="The Broad Institute Genomics Platform"/>
            <consortium name="The Broad Institute Genome Sequencing Center for Infectious Disease"/>
            <person name="Wu L."/>
            <person name="Ma J."/>
        </authorList>
    </citation>
    <scope>NUCLEOTIDE SEQUENCE [LARGE SCALE GENOMIC DNA]</scope>
    <source>
        <strain evidence="3">NBRC 104970</strain>
    </source>
</reference>
<evidence type="ECO:0008006" key="4">
    <source>
        <dbReference type="Google" id="ProtNLM"/>
    </source>
</evidence>
<protein>
    <recommendedName>
        <fullName evidence="4">RNA-binding S4 domain-containing protein</fullName>
    </recommendedName>
</protein>
<evidence type="ECO:0000256" key="1">
    <source>
        <dbReference type="PROSITE-ProRule" id="PRU00182"/>
    </source>
</evidence>
<name>A0ABQ6BLQ0_9NEIS</name>
<dbReference type="Gene3D" id="3.10.290.10">
    <property type="entry name" value="RNA-binding S4 domain"/>
    <property type="match status" value="1"/>
</dbReference>
<sequence>MTGVANLSVLTTMWPYARPDSHSPPAASTAGLHRRVAEPSPGCYHRLPFSPRRPAMPLLQVEISTEYIALNDLLKIAGVVDSGGAGKALVASGVVTVDGAQELRKTNKIRPGQRVRVHDVEIEVVAG</sequence>
<keyword evidence="3" id="KW-1185">Reference proteome</keyword>
<keyword evidence="1" id="KW-0694">RNA-binding</keyword>
<evidence type="ECO:0000313" key="2">
    <source>
        <dbReference type="EMBL" id="GLS02935.1"/>
    </source>
</evidence>
<dbReference type="PROSITE" id="PS50889">
    <property type="entry name" value="S4"/>
    <property type="match status" value="1"/>
</dbReference>
<comment type="caution">
    <text evidence="2">The sequence shown here is derived from an EMBL/GenBank/DDBJ whole genome shotgun (WGS) entry which is preliminary data.</text>
</comment>
<dbReference type="InterPro" id="IPR036986">
    <property type="entry name" value="S4_RNA-bd_sf"/>
</dbReference>
<organism evidence="2 3">
    <name type="scientific">Chitiniphilus shinanonensis</name>
    <dbReference type="NCBI Taxonomy" id="553088"/>
    <lineage>
        <taxon>Bacteria</taxon>
        <taxon>Pseudomonadati</taxon>
        <taxon>Pseudomonadota</taxon>
        <taxon>Betaproteobacteria</taxon>
        <taxon>Neisseriales</taxon>
        <taxon>Chitinibacteraceae</taxon>
        <taxon>Chitiniphilus</taxon>
    </lineage>
</organism>
<proteinExistence type="predicted"/>
<dbReference type="SUPFAM" id="SSF55174">
    <property type="entry name" value="Alpha-L RNA-binding motif"/>
    <property type="match status" value="1"/>
</dbReference>
<gene>
    <name evidence="2" type="ORF">GCM10007860_00780</name>
</gene>
<dbReference type="EMBL" id="BSOZ01000001">
    <property type="protein sequence ID" value="GLS02935.1"/>
    <property type="molecule type" value="Genomic_DNA"/>
</dbReference>
<dbReference type="Pfam" id="PF13275">
    <property type="entry name" value="S4_2"/>
    <property type="match status" value="1"/>
</dbReference>
<dbReference type="Proteomes" id="UP001156836">
    <property type="component" value="Unassembled WGS sequence"/>
</dbReference>
<evidence type="ECO:0000313" key="3">
    <source>
        <dbReference type="Proteomes" id="UP001156836"/>
    </source>
</evidence>
<accession>A0ABQ6BLQ0</accession>